<evidence type="ECO:0000313" key="3">
    <source>
        <dbReference type="Proteomes" id="UP001178507"/>
    </source>
</evidence>
<gene>
    <name evidence="2" type="ORF">EVOR1521_LOCUS13760</name>
</gene>
<dbReference type="Proteomes" id="UP001178507">
    <property type="component" value="Unassembled WGS sequence"/>
</dbReference>
<sequence length="242" mass="26751">ANSKAPAVTEAVQHCKRLVLSENLARLVLRSEAAVNQWRHEVLDHRHDGSLDAVQAMETPENFRLTEIAEWACKAVPGLRSTLTRQQLQVEGQVSHDLSRPDAAAAYANLLESEFGQYTAFLADLTTRQTASEEELKKLAAEDKEELRRVAEAQLLGTVSNDSQETTNQNSVRGGWCRMHHIVVADLPVKVMPLITAYVRRFAAERSLPLDSVATLVLGDFSGKPFVSKETLTSLQSFVANC</sequence>
<protein>
    <submittedName>
        <fullName evidence="2">Uncharacterized protein</fullName>
    </submittedName>
</protein>
<reference evidence="2" key="1">
    <citation type="submission" date="2023-08" db="EMBL/GenBank/DDBJ databases">
        <authorList>
            <person name="Chen Y."/>
            <person name="Shah S."/>
            <person name="Dougan E. K."/>
            <person name="Thang M."/>
            <person name="Chan C."/>
        </authorList>
    </citation>
    <scope>NUCLEOTIDE SEQUENCE</scope>
</reference>
<evidence type="ECO:0000256" key="1">
    <source>
        <dbReference type="SAM" id="Coils"/>
    </source>
</evidence>
<keyword evidence="1" id="KW-0175">Coiled coil</keyword>
<organism evidence="2 3">
    <name type="scientific">Effrenium voratum</name>
    <dbReference type="NCBI Taxonomy" id="2562239"/>
    <lineage>
        <taxon>Eukaryota</taxon>
        <taxon>Sar</taxon>
        <taxon>Alveolata</taxon>
        <taxon>Dinophyceae</taxon>
        <taxon>Suessiales</taxon>
        <taxon>Symbiodiniaceae</taxon>
        <taxon>Effrenium</taxon>
    </lineage>
</organism>
<comment type="caution">
    <text evidence="2">The sequence shown here is derived from an EMBL/GenBank/DDBJ whole genome shotgun (WGS) entry which is preliminary data.</text>
</comment>
<feature type="coiled-coil region" evidence="1">
    <location>
        <begin position="122"/>
        <end position="153"/>
    </location>
</feature>
<evidence type="ECO:0000313" key="2">
    <source>
        <dbReference type="EMBL" id="CAJ1387755.1"/>
    </source>
</evidence>
<name>A0AA36IH91_9DINO</name>
<proteinExistence type="predicted"/>
<dbReference type="AlphaFoldDB" id="A0AA36IH91"/>
<keyword evidence="3" id="KW-1185">Reference proteome</keyword>
<feature type="non-terminal residue" evidence="2">
    <location>
        <position position="242"/>
    </location>
</feature>
<dbReference type="EMBL" id="CAUJNA010001566">
    <property type="protein sequence ID" value="CAJ1387755.1"/>
    <property type="molecule type" value="Genomic_DNA"/>
</dbReference>
<feature type="non-terminal residue" evidence="2">
    <location>
        <position position="1"/>
    </location>
</feature>
<accession>A0AA36IH91</accession>